<evidence type="ECO:0000256" key="12">
    <source>
        <dbReference type="HAMAP-Rule" id="MF_04001"/>
    </source>
</evidence>
<comment type="similarity">
    <text evidence="2">Belongs to the papillomaviridae E8^E2C protein family.</text>
</comment>
<evidence type="ECO:0000259" key="15">
    <source>
        <dbReference type="Pfam" id="PF00511"/>
    </source>
</evidence>
<protein>
    <recommendedName>
        <fullName evidence="12">Regulatory protein E2</fullName>
    </recommendedName>
</protein>
<dbReference type="Gene3D" id="2.170.200.10">
    <property type="entry name" value="Papillomavirus E2 early protein domain"/>
    <property type="match status" value="1"/>
</dbReference>
<comment type="caution">
    <text evidence="12">Lacks conserved residue(s) required for the propagation of feature annotation.</text>
</comment>
<comment type="similarity">
    <text evidence="12">Belongs to the papillomaviridae E2 protein family.</text>
</comment>
<proteinExistence type="inferred from homology"/>
<evidence type="ECO:0000256" key="6">
    <source>
        <dbReference type="ARBA" id="ARBA00022562"/>
    </source>
</evidence>
<feature type="domain" description="Papillomavirus E2 N-terminal" evidence="14">
    <location>
        <begin position="5"/>
        <end position="200"/>
    </location>
</feature>
<dbReference type="Proteomes" id="UP000145352">
    <property type="component" value="Segment"/>
</dbReference>
<sequence>MNQSDLTERLDVLQAQLMAIYEENPTDLQSQIKHQLLLRKEAILQYYARKEGYDRLGLQHIPALKISEYHAKTAIKMMLLLESLANSPYANETWTLTDTSADRFNSPPRNCFKKHSYEVEVWFDNDRKNAFPYINWRDIYYQDEDDKWHKVKGKVDYNGLYFDEIDGTRTYFVVFSKDADRYGSKNVWTVNYDNEQIVPSVTSSARRPSPLSQEIGESSSTITAPKEKANRRGSIHSEEGGPSSTTRVPSRRRRRGGGEQGEQAPSKRQRRAAESDRESDFVSASEVGTSNRSVPRTGLGRVERLKAEAKDPPFIILKGGANSLKCWRHRCRQKYKSHYLDITTVFKWVENDIDSRLIVAFANKDQRSAFIALASIPKGVTLALGSLESL</sequence>
<keyword evidence="4 12" id="KW-0244">Early protein</keyword>
<keyword evidence="7 12" id="KW-0235">DNA replication</keyword>
<evidence type="ECO:0000256" key="8">
    <source>
        <dbReference type="ARBA" id="ARBA00023015"/>
    </source>
</evidence>
<dbReference type="InterPro" id="IPR033668">
    <property type="entry name" value="Reg_prot_E2"/>
</dbReference>
<dbReference type="SUPFAM" id="SSF51332">
    <property type="entry name" value="E2 regulatory, transactivation domain"/>
    <property type="match status" value="1"/>
</dbReference>
<dbReference type="InterPro" id="IPR042503">
    <property type="entry name" value="Regulatory_protein_E2_N_1"/>
</dbReference>
<keyword evidence="9 12" id="KW-0238">DNA-binding</keyword>
<dbReference type="InterPro" id="IPR000427">
    <property type="entry name" value="Papillomavirus_E2_C"/>
</dbReference>
<feature type="region of interest" description="DNA-binding domain" evidence="12">
    <location>
        <begin position="311"/>
        <end position="390"/>
    </location>
</feature>
<dbReference type="GO" id="GO:0006260">
    <property type="term" value="P:DNA replication"/>
    <property type="evidence" value="ECO:0007669"/>
    <property type="project" value="UniProtKB-KW"/>
</dbReference>
<feature type="cross-link" description="Glycyl lysine isopeptide (Lys-Gly) (interchain with G-Cter in SUMO)" evidence="12">
    <location>
        <position position="318"/>
    </location>
</feature>
<evidence type="ECO:0000259" key="14">
    <source>
        <dbReference type="Pfam" id="PF00508"/>
    </source>
</evidence>
<dbReference type="Pfam" id="PF00508">
    <property type="entry name" value="PPV_E2_N"/>
    <property type="match status" value="1"/>
</dbReference>
<dbReference type="InterPro" id="IPR012677">
    <property type="entry name" value="Nucleotide-bd_a/b_plait_sf"/>
</dbReference>
<keyword evidence="5 12" id="KW-0597">Phosphoprotein</keyword>
<dbReference type="SUPFAM" id="SSF54957">
    <property type="entry name" value="Viral DNA-binding domain"/>
    <property type="match status" value="1"/>
</dbReference>
<evidence type="ECO:0000256" key="7">
    <source>
        <dbReference type="ARBA" id="ARBA00022705"/>
    </source>
</evidence>
<feature type="region of interest" description="Disordered" evidence="13">
    <location>
        <begin position="200"/>
        <end position="298"/>
    </location>
</feature>
<evidence type="ECO:0000256" key="3">
    <source>
        <dbReference type="ARBA" id="ARBA00022491"/>
    </source>
</evidence>
<keyword evidence="8 12" id="KW-0805">Transcription regulation</keyword>
<keyword evidence="10 12" id="KW-0010">Activator</keyword>
<evidence type="ECO:0000313" key="16">
    <source>
        <dbReference type="EMBL" id="AFV27099.1"/>
    </source>
</evidence>
<dbReference type="Gene3D" id="1.10.287.30">
    <property type="entry name" value="E2 (early) protein, N terminal domain, subdomain 1"/>
    <property type="match status" value="1"/>
</dbReference>
<dbReference type="GO" id="GO:0006351">
    <property type="term" value="P:DNA-templated transcription"/>
    <property type="evidence" value="ECO:0007669"/>
    <property type="project" value="UniProtKB-UniRule"/>
</dbReference>
<comment type="PTM">
    <text evidence="12">Sumoylation plays a regulatory role in E2 transcriptional activity.</text>
</comment>
<dbReference type="GO" id="GO:0039693">
    <property type="term" value="P:viral DNA genome replication"/>
    <property type="evidence" value="ECO:0007669"/>
    <property type="project" value="UniProtKB-UniRule"/>
</dbReference>
<dbReference type="GO" id="GO:0003700">
    <property type="term" value="F:DNA-binding transcription factor activity"/>
    <property type="evidence" value="ECO:0007669"/>
    <property type="project" value="UniProtKB-UniRule"/>
</dbReference>
<evidence type="ECO:0000256" key="1">
    <source>
        <dbReference type="ARBA" id="ARBA00004147"/>
    </source>
</evidence>
<dbReference type="GO" id="GO:0006275">
    <property type="term" value="P:regulation of DNA replication"/>
    <property type="evidence" value="ECO:0007669"/>
    <property type="project" value="UniProtKB-UniRule"/>
</dbReference>
<keyword evidence="12" id="KW-0832">Ubl conjugation</keyword>
<feature type="compositionally biased region" description="Basic and acidic residues" evidence="13">
    <location>
        <begin position="225"/>
        <end position="239"/>
    </location>
</feature>
<keyword evidence="12" id="KW-1017">Isopeptide bond</keyword>
<evidence type="ECO:0000256" key="4">
    <source>
        <dbReference type="ARBA" id="ARBA00022518"/>
    </source>
</evidence>
<dbReference type="GO" id="GO:0000166">
    <property type="term" value="F:nucleotide binding"/>
    <property type="evidence" value="ECO:0007669"/>
    <property type="project" value="UniProtKB-UniRule"/>
</dbReference>
<dbReference type="InterPro" id="IPR001866">
    <property type="entry name" value="PPV_E2_N"/>
</dbReference>
<gene>
    <name evidence="12 16" type="primary">E2</name>
</gene>
<evidence type="ECO:0000256" key="13">
    <source>
        <dbReference type="SAM" id="MobiDB-lite"/>
    </source>
</evidence>
<dbReference type="Gene3D" id="3.30.70.330">
    <property type="match status" value="1"/>
</dbReference>
<dbReference type="GO" id="GO:0003677">
    <property type="term" value="F:DNA binding"/>
    <property type="evidence" value="ECO:0007669"/>
    <property type="project" value="UniProtKB-UniRule"/>
</dbReference>
<dbReference type="InterPro" id="IPR036050">
    <property type="entry name" value="Regulatory_protein_E2_N"/>
</dbReference>
<name>K4MN79_9PAPI</name>
<dbReference type="GO" id="GO:0042025">
    <property type="term" value="C:host cell nucleus"/>
    <property type="evidence" value="ECO:0007669"/>
    <property type="project" value="UniProtKB-SubCell"/>
</dbReference>
<dbReference type="HAMAP" id="MF_04001">
    <property type="entry name" value="PPV_E2"/>
    <property type="match status" value="1"/>
</dbReference>
<comment type="subcellular location">
    <subcellularLocation>
        <location evidence="1 12">Host nucleus</location>
    </subcellularLocation>
</comment>
<keyword evidence="3 12" id="KW-0678">Repressor</keyword>
<feature type="compositionally biased region" description="Polar residues" evidence="13">
    <location>
        <begin position="200"/>
        <end position="223"/>
    </location>
</feature>
<evidence type="ECO:0000313" key="17">
    <source>
        <dbReference type="Proteomes" id="UP000145352"/>
    </source>
</evidence>
<evidence type="ECO:0000256" key="9">
    <source>
        <dbReference type="ARBA" id="ARBA00023125"/>
    </source>
</evidence>
<organism evidence="16 17">
    <name type="scientific">Human papillomavirus 169</name>
    <dbReference type="NCBI Taxonomy" id="1315260"/>
    <lineage>
        <taxon>Viruses</taxon>
        <taxon>Monodnaviria</taxon>
        <taxon>Shotokuvirae</taxon>
        <taxon>Cossaviricota</taxon>
        <taxon>Papovaviricetes</taxon>
        <taxon>Zurhausenvirales</taxon>
        <taxon>Papillomaviridae</taxon>
        <taxon>Firstpapillomavirinae</taxon>
        <taxon>Gammapapillomavirus</taxon>
        <taxon>Gammapapillomavirus 11</taxon>
    </lineage>
</organism>
<comment type="PTM">
    <text evidence="12">Phosphorylated.</text>
</comment>
<dbReference type="InterPro" id="IPR035975">
    <property type="entry name" value="E2/EBNA1_C_sf"/>
</dbReference>
<feature type="compositionally biased region" description="Basic and acidic residues" evidence="13">
    <location>
        <begin position="271"/>
        <end position="280"/>
    </location>
</feature>
<comment type="subunit">
    <text evidence="12">Binds DNA as homodimer. Interacts with protein E1; this interaction greatly increases E1 DNA-binding activity. Interacts with protein L1; this interaction enhances E2-dependent replication and transcription activation. Interacts with protein L2; this interaction inhibits E2 transcriptional activity but not DNA replication function E2. Interacts with protein E7; this interaction inhibits E7 oncogenic activity. Interacts with host TAF1; this interaction modulates E2-dependent transcriptional regulation. Interacts with host BRD4; this interaction mediates E2 transcriptional activation function. Additionally, the interaction with host BRD4 on mitotic chromosomes mediates tethering of the viral genome. Interacts with host TOPBP1; this interaction is required for optimal viral DNA replication.</text>
</comment>
<evidence type="ECO:0000256" key="11">
    <source>
        <dbReference type="ARBA" id="ARBA00023163"/>
    </source>
</evidence>
<comment type="function">
    <text evidence="12">Plays a role in the initiation of viral DNA replication. A dimer of E2 interacts with a dimer of E1 in order to improve specificity of E1 DNA binding activity. Once the complex recognizes and binds DNA at specific sites, the E2 dimer is removed from DNA. E2 also regulates viral transcription through binding to the E2RE response element (5'-ACCNNNNNNGGT-3') present in multiple copies in the regulatory regions of the viral genome. Activates or represses transcription depending on E2RE's position with regards to proximal promoter elements including the TATA-box. Repression occurs by sterically hindering the assembly of the transcription initiation complex.</text>
</comment>
<evidence type="ECO:0000256" key="5">
    <source>
        <dbReference type="ARBA" id="ARBA00022553"/>
    </source>
</evidence>
<dbReference type="Pfam" id="PF00511">
    <property type="entry name" value="PPV_E2_C"/>
    <property type="match status" value="1"/>
</dbReference>
<reference evidence="16 17" key="1">
    <citation type="journal article" date="2012" name="J. Virol.">
        <title>Nine complete genome sequences of cutaneous human papillomavirus genotypes isolated from healthy skin of individuals living in rural he nan province, china.</title>
        <authorList>
            <person name="Li J."/>
            <person name="Cai H."/>
            <person name="Xu Z."/>
            <person name="Wang Q."/>
            <person name="Hang D."/>
            <person name="Shen N."/>
            <person name="Liu M."/>
            <person name="Zhang C."/>
            <person name="Abliz A."/>
            <person name="Ke Y."/>
        </authorList>
    </citation>
    <scope>NUCLEOTIDE SEQUENCE [LARGE SCALE GENOMIC DNA]</scope>
    <source>
        <strain evidence="16">KC6</strain>
    </source>
</reference>
<accession>K4MN79</accession>
<evidence type="ECO:0000256" key="10">
    <source>
        <dbReference type="ARBA" id="ARBA00023159"/>
    </source>
</evidence>
<dbReference type="InterPro" id="IPR042504">
    <property type="entry name" value="Regulatory_protein_E2_N_2"/>
</dbReference>
<evidence type="ECO:0000256" key="2">
    <source>
        <dbReference type="ARBA" id="ARBA00007794"/>
    </source>
</evidence>
<dbReference type="EMBL" id="JX413105">
    <property type="protein sequence ID" value="AFV27099.1"/>
    <property type="molecule type" value="Genomic_DNA"/>
</dbReference>
<keyword evidence="11 12" id="KW-0804">Transcription</keyword>
<keyword evidence="6 12" id="KW-1048">Host nucleus</keyword>
<feature type="domain" description="Papillomavirus E2 C-terminal" evidence="15">
    <location>
        <begin position="313"/>
        <end position="387"/>
    </location>
</feature>